<evidence type="ECO:0000256" key="2">
    <source>
        <dbReference type="ARBA" id="ARBA00001946"/>
    </source>
</evidence>
<feature type="binding site" evidence="12">
    <location>
        <position position="113"/>
    </location>
    <ligand>
        <name>a divalent metal cation</name>
        <dbReference type="ChEBI" id="CHEBI:60240"/>
    </ligand>
</feature>
<dbReference type="KEGG" id="eri:EEI45_07230"/>
<reference evidence="15 16" key="1">
    <citation type="journal article" date="2020" name="Int. J. Syst. Evol. Microbiol.">
        <title>Description of Erysipelothrix piscisicarius sp. nov., an emergent fish pathogen, and assessment of virulence using a tiger barb (Puntigrus tetrazona) infection model.</title>
        <authorList>
            <person name="Pomaranski E.K."/>
            <person name="Griffin M.J."/>
            <person name="Camus A.C."/>
            <person name="Armwood A.R."/>
            <person name="Shelley J."/>
            <person name="Waldbieser G.C."/>
            <person name="LaFrentz B.R."/>
            <person name="Garcia J.C."/>
            <person name="Yanong R."/>
            <person name="Soto E."/>
        </authorList>
    </citation>
    <scope>NUCLEOTIDE SEQUENCE [LARGE SCALE GENOMIC DNA]</scope>
    <source>
        <strain evidence="15 16">15TAL0474</strain>
    </source>
</reference>
<evidence type="ECO:0000256" key="7">
    <source>
        <dbReference type="ARBA" id="ARBA00022722"/>
    </source>
</evidence>
<evidence type="ECO:0000313" key="15">
    <source>
        <dbReference type="EMBL" id="AZK44548.1"/>
    </source>
</evidence>
<dbReference type="GO" id="GO:0043137">
    <property type="term" value="P:DNA replication, removal of RNA primer"/>
    <property type="evidence" value="ECO:0007669"/>
    <property type="project" value="TreeGrafter"/>
</dbReference>
<dbReference type="InterPro" id="IPR036397">
    <property type="entry name" value="RNaseH_sf"/>
</dbReference>
<keyword evidence="8 12" id="KW-0479">Metal-binding</keyword>
<comment type="subcellular location">
    <subcellularLocation>
        <location evidence="4">Cytoplasm</location>
    </subcellularLocation>
</comment>
<dbReference type="GO" id="GO:0004523">
    <property type="term" value="F:RNA-DNA hybrid ribonuclease activity"/>
    <property type="evidence" value="ECO:0007669"/>
    <property type="project" value="UniProtKB-UniRule"/>
</dbReference>
<keyword evidence="11" id="KW-0464">Manganese</keyword>
<sequence>MGSLIEEFEINYWEQGKLVVGIDEAGRGPMAGPCVVSGVIFPKGFYDARINDSKQLSEKQRDALVSIIESNALWTFTEIIPVDVIDRDNIYRATQNAMKKIALESKADIVLTDAMPLDDLTVPCEAIVKGDARSLSIAAASILAKTVRDGLMKVYDLEFPEYGFAKHKGYGTKQHKEAILKFGRCPIHRKSFRFKDETQISFDI</sequence>
<protein>
    <recommendedName>
        <fullName evidence="13">Ribonuclease</fullName>
        <ecNumber evidence="13">3.1.26.4</ecNumber>
    </recommendedName>
</protein>
<evidence type="ECO:0000259" key="14">
    <source>
        <dbReference type="PROSITE" id="PS51975"/>
    </source>
</evidence>
<dbReference type="EMBL" id="CP034234">
    <property type="protein sequence ID" value="AZK44548.1"/>
    <property type="molecule type" value="Genomic_DNA"/>
</dbReference>
<dbReference type="InterPro" id="IPR012337">
    <property type="entry name" value="RNaseH-like_sf"/>
</dbReference>
<feature type="domain" description="RNase H type-2" evidence="14">
    <location>
        <begin position="17"/>
        <end position="204"/>
    </location>
</feature>
<evidence type="ECO:0000313" key="16">
    <source>
        <dbReference type="Proteomes" id="UP000278804"/>
    </source>
</evidence>
<dbReference type="GO" id="GO:0046872">
    <property type="term" value="F:metal ion binding"/>
    <property type="evidence" value="ECO:0007669"/>
    <property type="project" value="UniProtKB-KW"/>
</dbReference>
<keyword evidence="6" id="KW-0963">Cytoplasm</keyword>
<evidence type="ECO:0000256" key="6">
    <source>
        <dbReference type="ARBA" id="ARBA00022490"/>
    </source>
</evidence>
<evidence type="ECO:0000256" key="9">
    <source>
        <dbReference type="ARBA" id="ARBA00022759"/>
    </source>
</evidence>
<dbReference type="EC" id="3.1.26.4" evidence="13"/>
<comment type="cofactor">
    <cofactor evidence="2">
        <name>Mg(2+)</name>
        <dbReference type="ChEBI" id="CHEBI:18420"/>
    </cofactor>
</comment>
<dbReference type="AlphaFoldDB" id="A0A3Q8S813"/>
<comment type="function">
    <text evidence="3 13">Endonuclease that specifically degrades the RNA of RNA-DNA hybrids.</text>
</comment>
<evidence type="ECO:0000256" key="10">
    <source>
        <dbReference type="ARBA" id="ARBA00022801"/>
    </source>
</evidence>
<feature type="binding site" evidence="12">
    <location>
        <position position="23"/>
    </location>
    <ligand>
        <name>a divalent metal cation</name>
        <dbReference type="ChEBI" id="CHEBI:60240"/>
    </ligand>
</feature>
<dbReference type="CDD" id="cd07182">
    <property type="entry name" value="RNase_HII_bacteria_HII_like"/>
    <property type="match status" value="1"/>
</dbReference>
<name>A0A3Q8S813_9FIRM</name>
<dbReference type="NCBIfam" id="NF000595">
    <property type="entry name" value="PRK00015.1-3"/>
    <property type="match status" value="1"/>
</dbReference>
<evidence type="ECO:0000256" key="1">
    <source>
        <dbReference type="ARBA" id="ARBA00000077"/>
    </source>
</evidence>
<dbReference type="Proteomes" id="UP000278804">
    <property type="component" value="Chromosome"/>
</dbReference>
<dbReference type="PANTHER" id="PTHR10954:SF18">
    <property type="entry name" value="RIBONUCLEASE HII"/>
    <property type="match status" value="1"/>
</dbReference>
<evidence type="ECO:0000256" key="8">
    <source>
        <dbReference type="ARBA" id="ARBA00022723"/>
    </source>
</evidence>
<comment type="catalytic activity">
    <reaction evidence="1 12 13">
        <text>Endonucleolytic cleavage to 5'-phosphomonoester.</text>
        <dbReference type="EC" id="3.1.26.4"/>
    </reaction>
</comment>
<dbReference type="PANTHER" id="PTHR10954">
    <property type="entry name" value="RIBONUCLEASE H2 SUBUNIT A"/>
    <property type="match status" value="1"/>
</dbReference>
<evidence type="ECO:0000256" key="4">
    <source>
        <dbReference type="ARBA" id="ARBA00004496"/>
    </source>
</evidence>
<keyword evidence="10 12" id="KW-0378">Hydrolase</keyword>
<accession>A0A3Q8S813</accession>
<keyword evidence="16" id="KW-1185">Reference proteome</keyword>
<evidence type="ECO:0000256" key="12">
    <source>
        <dbReference type="PROSITE-ProRule" id="PRU01319"/>
    </source>
</evidence>
<comment type="similarity">
    <text evidence="5 13">Belongs to the RNase HII family.</text>
</comment>
<dbReference type="InterPro" id="IPR024567">
    <property type="entry name" value="RNase_HII/HIII_dom"/>
</dbReference>
<dbReference type="GO" id="GO:0003723">
    <property type="term" value="F:RNA binding"/>
    <property type="evidence" value="ECO:0007669"/>
    <property type="project" value="UniProtKB-UniRule"/>
</dbReference>
<dbReference type="SUPFAM" id="SSF53098">
    <property type="entry name" value="Ribonuclease H-like"/>
    <property type="match status" value="1"/>
</dbReference>
<evidence type="ECO:0000256" key="5">
    <source>
        <dbReference type="ARBA" id="ARBA00007383"/>
    </source>
</evidence>
<comment type="cofactor">
    <cofactor evidence="12">
        <name>Mn(2+)</name>
        <dbReference type="ChEBI" id="CHEBI:29035"/>
    </cofactor>
    <cofactor evidence="12">
        <name>Mg(2+)</name>
        <dbReference type="ChEBI" id="CHEBI:18420"/>
    </cofactor>
    <text evidence="12">Manganese or magnesium. Binds 1 divalent metal ion per monomer in the absence of substrate. May bind a second metal ion after substrate binding.</text>
</comment>
<dbReference type="RefSeq" id="WP_125164712.1">
    <property type="nucleotide sequence ID" value="NZ_CP034234.1"/>
</dbReference>
<dbReference type="Gene3D" id="3.30.420.10">
    <property type="entry name" value="Ribonuclease H-like superfamily/Ribonuclease H"/>
    <property type="match status" value="1"/>
</dbReference>
<proteinExistence type="inferred from homology"/>
<gene>
    <name evidence="15" type="ORF">EEI45_07230</name>
</gene>
<keyword evidence="7 12" id="KW-0540">Nuclease</keyword>
<keyword evidence="9 12" id="KW-0255">Endonuclease</keyword>
<dbReference type="InterPro" id="IPR001352">
    <property type="entry name" value="RNase_HII/HIII"/>
</dbReference>
<dbReference type="InterPro" id="IPR022898">
    <property type="entry name" value="RNase_HII"/>
</dbReference>
<organism evidence="15 16">
    <name type="scientific">Erysipelothrix piscisicarius</name>
    <dbReference type="NCBI Taxonomy" id="2485784"/>
    <lineage>
        <taxon>Bacteria</taxon>
        <taxon>Bacillati</taxon>
        <taxon>Bacillota</taxon>
        <taxon>Erysipelotrichia</taxon>
        <taxon>Erysipelotrichales</taxon>
        <taxon>Erysipelotrichaceae</taxon>
        <taxon>Erysipelothrix</taxon>
    </lineage>
</organism>
<dbReference type="GO" id="GO:0032299">
    <property type="term" value="C:ribonuclease H2 complex"/>
    <property type="evidence" value="ECO:0007669"/>
    <property type="project" value="TreeGrafter"/>
</dbReference>
<evidence type="ECO:0000256" key="11">
    <source>
        <dbReference type="ARBA" id="ARBA00023211"/>
    </source>
</evidence>
<dbReference type="PROSITE" id="PS51975">
    <property type="entry name" value="RNASE_H_2"/>
    <property type="match status" value="1"/>
</dbReference>
<dbReference type="GO" id="GO:0005737">
    <property type="term" value="C:cytoplasm"/>
    <property type="evidence" value="ECO:0007669"/>
    <property type="project" value="UniProtKB-SubCell"/>
</dbReference>
<dbReference type="Pfam" id="PF01351">
    <property type="entry name" value="RNase_HII"/>
    <property type="match status" value="1"/>
</dbReference>
<evidence type="ECO:0000256" key="3">
    <source>
        <dbReference type="ARBA" id="ARBA00004065"/>
    </source>
</evidence>
<evidence type="ECO:0000256" key="13">
    <source>
        <dbReference type="RuleBase" id="RU003515"/>
    </source>
</evidence>
<dbReference type="GO" id="GO:0006298">
    <property type="term" value="P:mismatch repair"/>
    <property type="evidence" value="ECO:0007669"/>
    <property type="project" value="TreeGrafter"/>
</dbReference>
<feature type="binding site" evidence="12">
    <location>
        <position position="24"/>
    </location>
    <ligand>
        <name>a divalent metal cation</name>
        <dbReference type="ChEBI" id="CHEBI:60240"/>
    </ligand>
</feature>